<organism evidence="1 2">
    <name type="scientific">Rhizoctonia solani</name>
    <dbReference type="NCBI Taxonomy" id="456999"/>
    <lineage>
        <taxon>Eukaryota</taxon>
        <taxon>Fungi</taxon>
        <taxon>Dikarya</taxon>
        <taxon>Basidiomycota</taxon>
        <taxon>Agaricomycotina</taxon>
        <taxon>Agaricomycetes</taxon>
        <taxon>Cantharellales</taxon>
        <taxon>Ceratobasidiaceae</taxon>
        <taxon>Rhizoctonia</taxon>
    </lineage>
</organism>
<accession>A0A8H3E5H2</accession>
<protein>
    <recommendedName>
        <fullName evidence="3">F-box domain-containing protein</fullName>
    </recommendedName>
</protein>
<evidence type="ECO:0000313" key="1">
    <source>
        <dbReference type="EMBL" id="CAE7146423.1"/>
    </source>
</evidence>
<dbReference type="AlphaFoldDB" id="A0A8H3E5H2"/>
<dbReference type="Proteomes" id="UP000663827">
    <property type="component" value="Unassembled WGS sequence"/>
</dbReference>
<evidence type="ECO:0008006" key="3">
    <source>
        <dbReference type="Google" id="ProtNLM"/>
    </source>
</evidence>
<name>A0A8H3E5H2_9AGAM</name>
<reference evidence="1" key="1">
    <citation type="submission" date="2021-01" db="EMBL/GenBank/DDBJ databases">
        <authorList>
            <person name="Kaushik A."/>
        </authorList>
    </citation>
    <scope>NUCLEOTIDE SEQUENCE</scope>
    <source>
        <strain evidence="1">AG5</strain>
    </source>
</reference>
<sequence length="563" mass="64103">MFGELTIAGNILQSALDRYLDACSALQSHCHENSPTATDSDRISDELNLLRTMASKLHLAKVSIKCSRNSCPYSVPINRIPLEIMLHILSLAIVSGHETCQSHKRPYCFQRIHQQPITFASVCVRWRKLVLQYPALWSRIDLVHTNNDPKRVPLAKICAERADVYPLDIRVAATSSAYHTRSSSTDFLSSTPSRSLKSLSFILSDTRNDQDRPMFCKYLSNWALGTLQKLVIEKDQTSSGPSRLIIAIREIQPQPPQNYLLIDLPYNYLEALWRPIKILRLYGMYIDWGSQAYHGLVELCLSFNQESRESIIPPTISESQLKAILISSPGLRIFRFGIIVLPDPRPVRRGRKKIVPVQLDDLQILDLCLGNRTEDSLSYILCVISPGSKPLKLLLPRIRGTISGTDLVARNRREIENFLMRANVTELFVFVRTLSPNWLLNLAPNLRVLCIWFNCSQSLLHADQDEVDPPIPVGTIDRVYIRYSGSNLRIEELCQWLSRLPPIQMLVLWKSVFELKACTISSKELLELPQLLNLCPNIKYLSSSESDGFTFKSEWVPSYGHNY</sequence>
<gene>
    <name evidence="1" type="ORF">RDB_LOCUS83704</name>
</gene>
<evidence type="ECO:0000313" key="2">
    <source>
        <dbReference type="Proteomes" id="UP000663827"/>
    </source>
</evidence>
<comment type="caution">
    <text evidence="1">The sequence shown here is derived from an EMBL/GenBank/DDBJ whole genome shotgun (WGS) entry which is preliminary data.</text>
</comment>
<dbReference type="Gene3D" id="1.20.1280.50">
    <property type="match status" value="1"/>
</dbReference>
<proteinExistence type="predicted"/>
<dbReference type="EMBL" id="CAJNJQ010001704">
    <property type="protein sequence ID" value="CAE7146423.1"/>
    <property type="molecule type" value="Genomic_DNA"/>
</dbReference>